<protein>
    <recommendedName>
        <fullName evidence="5">E3 ubiquitin-protein ligase RNF4</fullName>
    </recommendedName>
</protein>
<reference evidence="2" key="1">
    <citation type="submission" date="2020-10" db="EMBL/GenBank/DDBJ databases">
        <title>Feather gene expression reveals the developmental basis of iridescence in African starlings.</title>
        <authorList>
            <person name="Rubenstein D.R."/>
        </authorList>
    </citation>
    <scope>NUCLEOTIDE SEQUENCE</scope>
    <source>
        <strain evidence="2">SS15</strain>
        <tissue evidence="2">Liver</tissue>
    </source>
</reference>
<comment type="caution">
    <text evidence="2">The sequence shown here is derived from an EMBL/GenBank/DDBJ whole genome shotgun (WGS) entry which is preliminary data.</text>
</comment>
<name>A0A835TTJ7_9PASS</name>
<dbReference type="AlphaFoldDB" id="A0A835TTJ7"/>
<dbReference type="PANTHER" id="PTHR23041:SF78">
    <property type="entry name" value="E3 UBIQUITIN-PROTEIN LIGASE RNF4"/>
    <property type="match status" value="1"/>
</dbReference>
<dbReference type="EMBL" id="JADDUC020000006">
    <property type="protein sequence ID" value="KAI1238142.1"/>
    <property type="molecule type" value="Genomic_DNA"/>
</dbReference>
<feature type="compositionally biased region" description="Acidic residues" evidence="1">
    <location>
        <begin position="35"/>
        <end position="47"/>
    </location>
</feature>
<gene>
    <name evidence="3" type="ORF">IHE44_0012857</name>
    <name evidence="2" type="ORF">IHE44_002226</name>
</gene>
<dbReference type="Proteomes" id="UP000618051">
    <property type="component" value="Unassembled WGS sequence"/>
</dbReference>
<dbReference type="GO" id="GO:0045944">
    <property type="term" value="P:positive regulation of transcription by RNA polymerase II"/>
    <property type="evidence" value="ECO:0007669"/>
    <property type="project" value="TreeGrafter"/>
</dbReference>
<keyword evidence="4" id="KW-1185">Reference proteome</keyword>
<dbReference type="GO" id="GO:0016605">
    <property type="term" value="C:PML body"/>
    <property type="evidence" value="ECO:0007669"/>
    <property type="project" value="TreeGrafter"/>
</dbReference>
<proteinExistence type="predicted"/>
<feature type="compositionally biased region" description="Low complexity" evidence="1">
    <location>
        <begin position="24"/>
        <end position="34"/>
    </location>
</feature>
<evidence type="ECO:0000313" key="4">
    <source>
        <dbReference type="Proteomes" id="UP000618051"/>
    </source>
</evidence>
<evidence type="ECO:0000313" key="2">
    <source>
        <dbReference type="EMBL" id="KAG0117720.1"/>
    </source>
</evidence>
<evidence type="ECO:0000313" key="3">
    <source>
        <dbReference type="EMBL" id="KAI1238142.1"/>
    </source>
</evidence>
<dbReference type="EMBL" id="JADDUC010000130">
    <property type="protein sequence ID" value="KAG0117720.1"/>
    <property type="molecule type" value="Genomic_DNA"/>
</dbReference>
<dbReference type="PANTHER" id="PTHR23041">
    <property type="entry name" value="RING FINGER DOMAIN-CONTAINING"/>
    <property type="match status" value="1"/>
</dbReference>
<accession>A0A835TTJ7</accession>
<sequence>MQTQRKRRGGTVNSRQARKRNRLMASTAEMASEAEPIELEESAGEEVVDLTCESSDPVVVDLTHNDSVVVKNQRQRRNLRLRSQRQSDSCVLSSDDEDEARDNDVYVADKASRELGPLEEETASSKYVCLMTYQSTIELPSGTVSCPICMDVYSEIVQSGRLIVSTKCVSASVIPLGMPTLAQPAGRNSLTDNIIPFIYEYFYFSGQTQLDFGGNEQYPGAGTLTWADAAIASPDCTALGTGGRAQLLGPRPGMLCPRPVLISVGFSLLF</sequence>
<dbReference type="InterPro" id="IPR047134">
    <property type="entry name" value="RNF4"/>
</dbReference>
<feature type="region of interest" description="Disordered" evidence="1">
    <location>
        <begin position="1"/>
        <end position="47"/>
    </location>
</feature>
<reference evidence="3 4" key="2">
    <citation type="journal article" date="2021" name="J. Hered.">
        <title>Feather Gene Expression Elucidates the Developmental Basis of Plumage Iridescence in African Starlings.</title>
        <authorList>
            <person name="Rubenstein D.R."/>
            <person name="Corvelo A."/>
            <person name="MacManes M.D."/>
            <person name="Maia R."/>
            <person name="Narzisi G."/>
            <person name="Rousaki A."/>
            <person name="Vandenabeele P."/>
            <person name="Shawkey M.D."/>
            <person name="Solomon J."/>
        </authorList>
    </citation>
    <scope>NUCLEOTIDE SEQUENCE [LARGE SCALE GENOMIC DNA]</scope>
    <source>
        <strain evidence="3">SS15</strain>
    </source>
</reference>
<dbReference type="OrthoDB" id="6105938at2759"/>
<evidence type="ECO:0000256" key="1">
    <source>
        <dbReference type="SAM" id="MobiDB-lite"/>
    </source>
</evidence>
<organism evidence="2">
    <name type="scientific">Lamprotornis superbus</name>
    <dbReference type="NCBI Taxonomy" id="245042"/>
    <lineage>
        <taxon>Eukaryota</taxon>
        <taxon>Metazoa</taxon>
        <taxon>Chordata</taxon>
        <taxon>Craniata</taxon>
        <taxon>Vertebrata</taxon>
        <taxon>Euteleostomi</taxon>
        <taxon>Archelosauria</taxon>
        <taxon>Archosauria</taxon>
        <taxon>Dinosauria</taxon>
        <taxon>Saurischia</taxon>
        <taxon>Theropoda</taxon>
        <taxon>Coelurosauria</taxon>
        <taxon>Aves</taxon>
        <taxon>Neognathae</taxon>
        <taxon>Neoaves</taxon>
        <taxon>Telluraves</taxon>
        <taxon>Australaves</taxon>
        <taxon>Passeriformes</taxon>
        <taxon>Sturnidae</taxon>
        <taxon>Lamprotornis</taxon>
    </lineage>
</organism>
<evidence type="ECO:0008006" key="5">
    <source>
        <dbReference type="Google" id="ProtNLM"/>
    </source>
</evidence>
<reference evidence="3" key="3">
    <citation type="submission" date="2022-01" db="EMBL/GenBank/DDBJ databases">
        <authorList>
            <person name="Rubenstein D.R."/>
        </authorList>
    </citation>
    <scope>NUCLEOTIDE SEQUENCE</scope>
    <source>
        <strain evidence="3">SS15</strain>
        <tissue evidence="3">Liver</tissue>
    </source>
</reference>